<organism evidence="2 3">
    <name type="scientific">Cirrhinus mrigala</name>
    <name type="common">Mrigala</name>
    <dbReference type="NCBI Taxonomy" id="683832"/>
    <lineage>
        <taxon>Eukaryota</taxon>
        <taxon>Metazoa</taxon>
        <taxon>Chordata</taxon>
        <taxon>Craniata</taxon>
        <taxon>Vertebrata</taxon>
        <taxon>Euteleostomi</taxon>
        <taxon>Actinopterygii</taxon>
        <taxon>Neopterygii</taxon>
        <taxon>Teleostei</taxon>
        <taxon>Ostariophysi</taxon>
        <taxon>Cypriniformes</taxon>
        <taxon>Cyprinidae</taxon>
        <taxon>Labeoninae</taxon>
        <taxon>Labeonini</taxon>
        <taxon>Cirrhinus</taxon>
    </lineage>
</organism>
<keyword evidence="1" id="KW-0732">Signal</keyword>
<keyword evidence="3" id="KW-1185">Reference proteome</keyword>
<evidence type="ECO:0000256" key="1">
    <source>
        <dbReference type="SAM" id="SignalP"/>
    </source>
</evidence>
<dbReference type="Proteomes" id="UP001529510">
    <property type="component" value="Unassembled WGS sequence"/>
</dbReference>
<evidence type="ECO:0000313" key="2">
    <source>
        <dbReference type="EMBL" id="KAL0177672.1"/>
    </source>
</evidence>
<proteinExistence type="predicted"/>
<evidence type="ECO:0000313" key="3">
    <source>
        <dbReference type="Proteomes" id="UP001529510"/>
    </source>
</evidence>
<reference evidence="2 3" key="1">
    <citation type="submission" date="2024-05" db="EMBL/GenBank/DDBJ databases">
        <title>Genome sequencing and assembly of Indian major carp, Cirrhinus mrigala (Hamilton, 1822).</title>
        <authorList>
            <person name="Mohindra V."/>
            <person name="Chowdhury L.M."/>
            <person name="Lal K."/>
            <person name="Jena J.K."/>
        </authorList>
    </citation>
    <scope>NUCLEOTIDE SEQUENCE [LARGE SCALE GENOMIC DNA]</scope>
    <source>
        <strain evidence="2">CM1030</strain>
        <tissue evidence="2">Blood</tissue>
    </source>
</reference>
<comment type="caution">
    <text evidence="2">The sequence shown here is derived from an EMBL/GenBank/DDBJ whole genome shotgun (WGS) entry which is preliminary data.</text>
</comment>
<protein>
    <submittedName>
        <fullName evidence="2">Uncharacterized protein</fullName>
    </submittedName>
</protein>
<dbReference type="AlphaFoldDB" id="A0ABD0PV63"/>
<accession>A0ABD0PV63</accession>
<gene>
    <name evidence="2" type="ORF">M9458_026566</name>
</gene>
<dbReference type="EMBL" id="JAMKFB020000013">
    <property type="protein sequence ID" value="KAL0177672.1"/>
    <property type="molecule type" value="Genomic_DNA"/>
</dbReference>
<name>A0ABD0PV63_CIRMR</name>
<feature type="signal peptide" evidence="1">
    <location>
        <begin position="1"/>
        <end position="17"/>
    </location>
</feature>
<feature type="non-terminal residue" evidence="2">
    <location>
        <position position="1"/>
    </location>
</feature>
<sequence>KLHLLYLCLALLQQCPTLLVLLPLLPELGIPLDQQIDQLAVVQVVVRASSLH</sequence>
<feature type="chain" id="PRO_5044808441" evidence="1">
    <location>
        <begin position="18"/>
        <end position="52"/>
    </location>
</feature>